<feature type="compositionally biased region" description="Basic and acidic residues" evidence="1">
    <location>
        <begin position="1095"/>
        <end position="1109"/>
    </location>
</feature>
<feature type="compositionally biased region" description="Basic and acidic residues" evidence="1">
    <location>
        <begin position="979"/>
        <end position="990"/>
    </location>
</feature>
<comment type="caution">
    <text evidence="2">The sequence shown here is derived from an EMBL/GenBank/DDBJ whole genome shotgun (WGS) entry which is preliminary data.</text>
</comment>
<evidence type="ECO:0000313" key="2">
    <source>
        <dbReference type="EMBL" id="KAK6633176.1"/>
    </source>
</evidence>
<feature type="compositionally biased region" description="Basic and acidic residues" evidence="1">
    <location>
        <begin position="1028"/>
        <end position="1040"/>
    </location>
</feature>
<feature type="compositionally biased region" description="Basic residues" evidence="1">
    <location>
        <begin position="678"/>
        <end position="689"/>
    </location>
</feature>
<feature type="compositionally biased region" description="Basic and acidic residues" evidence="1">
    <location>
        <begin position="60"/>
        <end position="71"/>
    </location>
</feature>
<feature type="region of interest" description="Disordered" evidence="1">
    <location>
        <begin position="678"/>
        <end position="699"/>
    </location>
</feature>
<feature type="region of interest" description="Disordered" evidence="1">
    <location>
        <begin position="1068"/>
        <end position="1127"/>
    </location>
</feature>
<feature type="compositionally biased region" description="Basic and acidic residues" evidence="1">
    <location>
        <begin position="712"/>
        <end position="735"/>
    </location>
</feature>
<evidence type="ECO:0000256" key="1">
    <source>
        <dbReference type="SAM" id="MobiDB-lite"/>
    </source>
</evidence>
<reference evidence="2 3" key="1">
    <citation type="submission" date="2023-10" db="EMBL/GenBank/DDBJ databases">
        <title>Genomes of two closely related lineages of the louse Polyplax serrata with different host specificities.</title>
        <authorList>
            <person name="Martinu J."/>
            <person name="Tarabai H."/>
            <person name="Stefka J."/>
            <person name="Hypsa V."/>
        </authorList>
    </citation>
    <scope>NUCLEOTIDE SEQUENCE [LARGE SCALE GENOMIC DNA]</scope>
    <source>
        <strain evidence="2">HR10_N</strain>
    </source>
</reference>
<feature type="compositionally biased region" description="Polar residues" evidence="1">
    <location>
        <begin position="273"/>
        <end position="289"/>
    </location>
</feature>
<protein>
    <submittedName>
        <fullName evidence="2">Uncharacterized protein</fullName>
    </submittedName>
</protein>
<feature type="region of interest" description="Disordered" evidence="1">
    <location>
        <begin position="828"/>
        <end position="883"/>
    </location>
</feature>
<feature type="region of interest" description="Disordered" evidence="1">
    <location>
        <begin position="267"/>
        <end position="291"/>
    </location>
</feature>
<dbReference type="Proteomes" id="UP001372834">
    <property type="component" value="Unassembled WGS sequence"/>
</dbReference>
<feature type="region of interest" description="Disordered" evidence="1">
    <location>
        <begin position="573"/>
        <end position="609"/>
    </location>
</feature>
<organism evidence="2 3">
    <name type="scientific">Polyplax serrata</name>
    <name type="common">Common mouse louse</name>
    <dbReference type="NCBI Taxonomy" id="468196"/>
    <lineage>
        <taxon>Eukaryota</taxon>
        <taxon>Metazoa</taxon>
        <taxon>Ecdysozoa</taxon>
        <taxon>Arthropoda</taxon>
        <taxon>Hexapoda</taxon>
        <taxon>Insecta</taxon>
        <taxon>Pterygota</taxon>
        <taxon>Neoptera</taxon>
        <taxon>Paraneoptera</taxon>
        <taxon>Psocodea</taxon>
        <taxon>Troctomorpha</taxon>
        <taxon>Phthiraptera</taxon>
        <taxon>Anoplura</taxon>
        <taxon>Polyplacidae</taxon>
        <taxon>Polyplax</taxon>
    </lineage>
</organism>
<gene>
    <name evidence="2" type="ORF">RUM43_012920</name>
</gene>
<feature type="region of interest" description="Disordered" evidence="1">
    <location>
        <begin position="712"/>
        <end position="757"/>
    </location>
</feature>
<evidence type="ECO:0000313" key="3">
    <source>
        <dbReference type="Proteomes" id="UP001372834"/>
    </source>
</evidence>
<name>A0AAN8P2L4_POLSC</name>
<feature type="compositionally biased region" description="Basic and acidic residues" evidence="1">
    <location>
        <begin position="847"/>
        <end position="860"/>
    </location>
</feature>
<dbReference type="EMBL" id="JAWJWE010000006">
    <property type="protein sequence ID" value="KAK6633176.1"/>
    <property type="molecule type" value="Genomic_DNA"/>
</dbReference>
<feature type="region of interest" description="Disordered" evidence="1">
    <location>
        <begin position="976"/>
        <end position="1008"/>
    </location>
</feature>
<dbReference type="AlphaFoldDB" id="A0AAN8P2L4"/>
<feature type="compositionally biased region" description="Basic and acidic residues" evidence="1">
    <location>
        <begin position="575"/>
        <end position="609"/>
    </location>
</feature>
<sequence>MGEAGLAFPKGSQVWKRNERHKIRLSLVIPSIERIQDKRRYMFKESMEGPGKLDNMPDVSRSDSTRSDGSRPRVSFNRNVHVKRINPPNTANAYSLSSDGTSLVPTSIRRERPLTKKEMTKEAEVVLKQVDKLSCTATSNLKLEDDKLKAKKKRKDTFSFLKKNEKPEKVKGGSSDLDSGSSQEYRIYRVNAPLDKNKHDENDVVQRVMKNKTNDFMSLDRKRLKKLKKKESLDYLSLEENNEVLEKIIRRPNRTLISMVFDNKENSMRKSTRPLSTVESKQGNDNTMTMVGDSDLKCEKAIKKREHSPIVNSEVLYSDKERVRNVERMVKKLTEKAPPKKIKNTRLIAIKEPQYDSCHNENRPFSYTNGDKSEFELNLDVSNAESLVDSVEELKCTSPTSDVIYAQVMVGGRDCDIQKATVNERVTSNEVGRVFVGEDLKSQVGKYYKTNSQQNDEIVTVNSDNIFKKEKFEDMKMSADIYLENQGHGDLNYRSSESDHTSSSPFRDGYTKVVKITPQYDVNRSNDRPSDLHDLSIRREILLSRSESQAKERFNSLKRLQEPTLLKRHASMLNDVRHDEKPPRNEAQRVDDSKKVNEKTEGNFKKKSKEVEIPATRKRENLTLDTLTQNKEGLWKNSDKVHVIKTDDDDDDNILRKLSRLGKSKSFIQDKPKFKKMGKMKMLFKKKKDGKNSGSEDDPLVSRYIEYRGSDVDLSDRSNESAPRRDNFKLNESQEKGSPYQCFQSQKNSGRKQGANSSLDAMRTLTKIKNNTSKDSDWLQSLNKREAKITKKKTNVPNCDSQFNDISGDVTNYSKSTSLRFFGDTDQESTANEHNLDDPMDSYHSGKIIDSEGEPSRPDSRNTNSSLKGSTMGKHKSKYDLDKPNYGVKQMKHGLNMTLNKFDTYPLSTNEQSDTYDLNGVKYGSHVIRSVSSVTQDSKKYSAKQKLRNFKSTPVTTALPSPNGSLARRVMSHGNLYNQEDKQGGRRKFYDSSAESATEGDSSQHSSKSMIYLHAATVGDIPGPRNIYKSERRSDSKEELNSTGDNSVMVPTGKKTLSRSISVLAPWRPKHNKEDRTVHYDPVDYNKAKPPTGIDKNKRSSSKERKSNEFRFNTIGKENRRRKDLLR</sequence>
<feature type="compositionally biased region" description="Basic and acidic residues" evidence="1">
    <location>
        <begin position="1072"/>
        <end position="1087"/>
    </location>
</feature>
<accession>A0AAN8P2L4</accession>
<proteinExistence type="predicted"/>
<feature type="compositionally biased region" description="Polar residues" evidence="1">
    <location>
        <begin position="993"/>
        <end position="1008"/>
    </location>
</feature>
<feature type="region of interest" description="Disordered" evidence="1">
    <location>
        <begin position="45"/>
        <end position="74"/>
    </location>
</feature>
<feature type="region of interest" description="Disordered" evidence="1">
    <location>
        <begin position="1021"/>
        <end position="1054"/>
    </location>
</feature>